<accession>A0A3F3HI76</accession>
<dbReference type="Pfam" id="PF02195">
    <property type="entry name" value="ParB_N"/>
    <property type="match status" value="1"/>
</dbReference>
<evidence type="ECO:0000256" key="2">
    <source>
        <dbReference type="ARBA" id="ARBA00006295"/>
    </source>
</evidence>
<dbReference type="Pfam" id="PF23552">
    <property type="entry name" value="ParB_C"/>
    <property type="match status" value="1"/>
</dbReference>
<dbReference type="SUPFAM" id="SSF110849">
    <property type="entry name" value="ParB/Sulfiredoxin"/>
    <property type="match status" value="1"/>
</dbReference>
<dbReference type="GO" id="GO:0007059">
    <property type="term" value="P:chromosome segregation"/>
    <property type="evidence" value="ECO:0007669"/>
    <property type="project" value="UniProtKB-KW"/>
</dbReference>
<comment type="similarity">
    <text evidence="2">Belongs to the ParB family.</text>
</comment>
<dbReference type="GO" id="GO:0045881">
    <property type="term" value="P:positive regulation of sporulation resulting in formation of a cellular spore"/>
    <property type="evidence" value="ECO:0007669"/>
    <property type="project" value="TreeGrafter"/>
</dbReference>
<dbReference type="Pfam" id="PF17762">
    <property type="entry name" value="HTH_ParB"/>
    <property type="match status" value="1"/>
</dbReference>
<dbReference type="InterPro" id="IPR057240">
    <property type="entry name" value="ParB_dimer_C"/>
</dbReference>
<keyword evidence="3" id="KW-0159">Chromosome partition</keyword>
<dbReference type="CDD" id="cd16393">
    <property type="entry name" value="SPO0J_N"/>
    <property type="match status" value="1"/>
</dbReference>
<dbReference type="InterPro" id="IPR036086">
    <property type="entry name" value="ParB/Sulfiredoxin_sf"/>
</dbReference>
<evidence type="ECO:0000259" key="5">
    <source>
        <dbReference type="SMART" id="SM00470"/>
    </source>
</evidence>
<dbReference type="PANTHER" id="PTHR33375:SF1">
    <property type="entry name" value="CHROMOSOME-PARTITIONING PROTEIN PARB-RELATED"/>
    <property type="match status" value="1"/>
</dbReference>
<dbReference type="InterPro" id="IPR004437">
    <property type="entry name" value="ParB/RepB/Spo0J"/>
</dbReference>
<comment type="subcellular location">
    <subcellularLocation>
        <location evidence="1">Cytoplasm</location>
        <location evidence="1">Nucleoid</location>
    </subcellularLocation>
</comment>
<dbReference type="Gene3D" id="1.10.10.2830">
    <property type="match status" value="1"/>
</dbReference>
<dbReference type="STRING" id="709323.GCA_001047135_01470"/>
<feature type="domain" description="ParB-like N-terminal" evidence="5">
    <location>
        <begin position="43"/>
        <end position="132"/>
    </location>
</feature>
<reference evidence="6 8" key="2">
    <citation type="submission" date="2023-10" db="EMBL/GenBank/DDBJ databases">
        <authorList>
            <person name="Botero Cardona J."/>
        </authorList>
    </citation>
    <scope>NUCLEOTIDE SEQUENCE [LARGE SCALE GENOMIC DNA]</scope>
    <source>
        <strain evidence="6 8">R-53137</strain>
    </source>
</reference>
<organism evidence="7">
    <name type="scientific">Fructobacillus tropaeoli</name>
    <dbReference type="NCBI Taxonomy" id="709323"/>
    <lineage>
        <taxon>Bacteria</taxon>
        <taxon>Bacillati</taxon>
        <taxon>Bacillota</taxon>
        <taxon>Bacilli</taxon>
        <taxon>Lactobacillales</taxon>
        <taxon>Lactobacillaceae</taxon>
        <taxon>Fructobacillus</taxon>
    </lineage>
</organism>
<dbReference type="SUPFAM" id="SSF109709">
    <property type="entry name" value="KorB DNA-binding domain-like"/>
    <property type="match status" value="1"/>
</dbReference>
<evidence type="ECO:0000256" key="4">
    <source>
        <dbReference type="ARBA" id="ARBA00023125"/>
    </source>
</evidence>
<dbReference type="EMBL" id="CAUZLT010000005">
    <property type="protein sequence ID" value="CAK1252449.1"/>
    <property type="molecule type" value="Genomic_DNA"/>
</dbReference>
<evidence type="ECO:0000313" key="6">
    <source>
        <dbReference type="EMBL" id="CAK1252449.1"/>
    </source>
</evidence>
<dbReference type="AlphaFoldDB" id="A0A3F3HI76"/>
<dbReference type="InterPro" id="IPR003115">
    <property type="entry name" value="ParB_N"/>
</dbReference>
<dbReference type="FunFam" id="1.10.10.2830:FF:000001">
    <property type="entry name" value="Chromosome partitioning protein ParB"/>
    <property type="match status" value="1"/>
</dbReference>
<dbReference type="PANTHER" id="PTHR33375">
    <property type="entry name" value="CHROMOSOME-PARTITIONING PROTEIN PARB-RELATED"/>
    <property type="match status" value="1"/>
</dbReference>
<reference evidence="7" key="1">
    <citation type="journal article" date="2015" name="BMC Genomics">
        <title>Comparative genomics of Fructobacillus spp. and Leuconostoc spp. reveals niche-specific evolution of Fructobacillus spp.</title>
        <authorList>
            <person name="Endo A."/>
            <person name="Tanizawa Y."/>
            <person name="Tanaka N."/>
            <person name="Maeno S."/>
            <person name="Kumar H."/>
            <person name="Shiwa Y."/>
            <person name="Okada S."/>
            <person name="Yoshikawa H."/>
            <person name="Dicks L."/>
            <person name="Nakagawa J."/>
            <person name="Arita M."/>
        </authorList>
    </citation>
    <scope>NUCLEOTIDE SEQUENCE [LARGE SCALE GENOMIC DNA]</scope>
    <source>
        <strain evidence="7">F214-1</strain>
    </source>
</reference>
<dbReference type="Gene3D" id="3.90.1530.30">
    <property type="match status" value="1"/>
</dbReference>
<dbReference type="RefSeq" id="WP_059394242.1">
    <property type="nucleotide sequence ID" value="NZ_BOJU01000005.1"/>
</dbReference>
<proteinExistence type="inferred from homology"/>
<keyword evidence="4 7" id="KW-0238">DNA-binding</keyword>
<dbReference type="Proteomes" id="UP001314262">
    <property type="component" value="Unassembled WGS sequence"/>
</dbReference>
<dbReference type="GO" id="GO:0009295">
    <property type="term" value="C:nucleoid"/>
    <property type="evidence" value="ECO:0007669"/>
    <property type="project" value="UniProtKB-SubCell"/>
</dbReference>
<dbReference type="GO" id="GO:0003677">
    <property type="term" value="F:DNA binding"/>
    <property type="evidence" value="ECO:0007669"/>
    <property type="project" value="UniProtKB-KW"/>
</dbReference>
<evidence type="ECO:0000256" key="1">
    <source>
        <dbReference type="ARBA" id="ARBA00004453"/>
    </source>
</evidence>
<protein>
    <submittedName>
        <fullName evidence="7">Chromosome segregation DNA-binding protein</fullName>
    </submittedName>
    <submittedName>
        <fullName evidence="6">Contains ParB-like nuclease domain (Spo0J)</fullName>
    </submittedName>
</protein>
<gene>
    <name evidence="7" type="ORF">FTRO_0120090</name>
    <name evidence="6" type="ORF">R53137_KAKDMLNK_01406</name>
</gene>
<dbReference type="FunFam" id="3.90.1530.30:FF:000001">
    <property type="entry name" value="Chromosome partitioning protein ParB"/>
    <property type="match status" value="1"/>
</dbReference>
<sequence length="299" mass="32786">MVNKKGGLGKNMDSLFGSNGISKEALAHSKTISRNPEAGEKVVSIPLDQIEANPFQPRLHFDEESIKELAQSIKENGLLTPIIVRQSGAKYQIIAGERRFRATKTLPVKEITAIVRATNDDTMATLALIENLQRDNLDPIEESRAYANLMAQLDLNQTQLAEKLGKERTTIANALRLLKLPNQVQDLVQAGELSMGQARALLGLEKEGQMNAVVQTILKEQLNVRQVEALVKKVNAGDQKPAKKAESPFAKDLANRLEDKFGTKVKVNTGSKGAGKIEIAYLSEQDLARILSILSIEVD</sequence>
<keyword evidence="8" id="KW-1185">Reference proteome</keyword>
<dbReference type="InterPro" id="IPR041468">
    <property type="entry name" value="HTH_ParB/Spo0J"/>
</dbReference>
<evidence type="ECO:0000313" key="8">
    <source>
        <dbReference type="Proteomes" id="UP001314262"/>
    </source>
</evidence>
<dbReference type="SMART" id="SM00470">
    <property type="entry name" value="ParB"/>
    <property type="match status" value="1"/>
</dbReference>
<dbReference type="NCBIfam" id="TIGR00180">
    <property type="entry name" value="parB_part"/>
    <property type="match status" value="1"/>
</dbReference>
<dbReference type="InterPro" id="IPR050336">
    <property type="entry name" value="Chromosome_partition/occlusion"/>
</dbReference>
<dbReference type="EMBL" id="DF968089">
    <property type="protein sequence ID" value="GAP04903.1"/>
    <property type="molecule type" value="Genomic_DNA"/>
</dbReference>
<name>A0A3F3HI76_9LACO</name>
<evidence type="ECO:0000313" key="7">
    <source>
        <dbReference type="EMBL" id="GAP04903.1"/>
    </source>
</evidence>
<evidence type="ECO:0000256" key="3">
    <source>
        <dbReference type="ARBA" id="ARBA00022829"/>
    </source>
</evidence>
<dbReference type="Proteomes" id="UP000064514">
    <property type="component" value="Unassembled WGS sequence"/>
</dbReference>
<dbReference type="GO" id="GO:0005694">
    <property type="term" value="C:chromosome"/>
    <property type="evidence" value="ECO:0007669"/>
    <property type="project" value="TreeGrafter"/>
</dbReference>